<dbReference type="InterPro" id="IPR002816">
    <property type="entry name" value="TraB/PrgY/GumN_fam"/>
</dbReference>
<feature type="chain" id="PRO_5046904879" evidence="1">
    <location>
        <begin position="22"/>
        <end position="286"/>
    </location>
</feature>
<keyword evidence="1" id="KW-0732">Signal</keyword>
<evidence type="ECO:0000256" key="1">
    <source>
        <dbReference type="SAM" id="SignalP"/>
    </source>
</evidence>
<keyword evidence="3" id="KW-1185">Reference proteome</keyword>
<organism evidence="2 3">
    <name type="scientific">Paraglaciecola aquimarina</name>
    <dbReference type="NCBI Taxonomy" id="1235557"/>
    <lineage>
        <taxon>Bacteria</taxon>
        <taxon>Pseudomonadati</taxon>
        <taxon>Pseudomonadota</taxon>
        <taxon>Gammaproteobacteria</taxon>
        <taxon>Alteromonadales</taxon>
        <taxon>Alteromonadaceae</taxon>
        <taxon>Paraglaciecola</taxon>
    </lineage>
</organism>
<evidence type="ECO:0000313" key="2">
    <source>
        <dbReference type="EMBL" id="MDU0354442.1"/>
    </source>
</evidence>
<dbReference type="PANTHER" id="PTHR40590">
    <property type="entry name" value="CYTOPLASMIC PROTEIN-RELATED"/>
    <property type="match status" value="1"/>
</dbReference>
<comment type="caution">
    <text evidence="2">The sequence shown here is derived from an EMBL/GenBank/DDBJ whole genome shotgun (WGS) entry which is preliminary data.</text>
</comment>
<gene>
    <name evidence="2" type="ORF">RS130_11300</name>
</gene>
<dbReference type="CDD" id="cd14789">
    <property type="entry name" value="Tiki"/>
    <property type="match status" value="1"/>
</dbReference>
<evidence type="ECO:0000313" key="3">
    <source>
        <dbReference type="Proteomes" id="UP001247805"/>
    </source>
</evidence>
<dbReference type="InterPro" id="IPR047111">
    <property type="entry name" value="YbaP-like"/>
</dbReference>
<dbReference type="PANTHER" id="PTHR40590:SF1">
    <property type="entry name" value="CYTOPLASMIC PROTEIN"/>
    <property type="match status" value="1"/>
</dbReference>
<name>A0ABU3SWP4_9ALTE</name>
<sequence>MALLKNASLIASTLIALQSQAASVWKVSTDSNQLFIGGTMHVLTAEDYPLPKEYAQAYSAADKLVFETDMSVVNSPEFGNMIMSQMTYQDGTTIDKVLKPDTYNALQQHLSLRGIPIQNFATFKPSLLAITLSMIELKMLGLTSEGVDLYYSKMASEHKKEQLWLETPEQQIQFLMSMGQNDENAMIDYTLKDIKKMPTMIETLRKTWREGDMQAMANVSIKEFRADYPEIYQDLLVKRNNNWLPQIVQMLNTPATELILVGALHLAGPDSVLEKLKAKGYKIEKL</sequence>
<dbReference type="Pfam" id="PF01963">
    <property type="entry name" value="TraB_PrgY_gumN"/>
    <property type="match status" value="1"/>
</dbReference>
<dbReference type="EMBL" id="JAWDIO010000002">
    <property type="protein sequence ID" value="MDU0354442.1"/>
    <property type="molecule type" value="Genomic_DNA"/>
</dbReference>
<reference evidence="2 3" key="1">
    <citation type="submission" date="2023-10" db="EMBL/GenBank/DDBJ databases">
        <title>Glaciecola aquimarina strain GGW-M5 nov., isolated from a coastal seawater.</title>
        <authorList>
            <person name="Bayburt H."/>
            <person name="Kim J.M."/>
            <person name="Choi B.J."/>
            <person name="Jeon C.O."/>
        </authorList>
    </citation>
    <scope>NUCLEOTIDE SEQUENCE [LARGE SCALE GENOMIC DNA]</scope>
    <source>
        <strain evidence="2 3">KCTC 32108</strain>
    </source>
</reference>
<proteinExistence type="predicted"/>
<feature type="signal peptide" evidence="1">
    <location>
        <begin position="1"/>
        <end position="21"/>
    </location>
</feature>
<dbReference type="Proteomes" id="UP001247805">
    <property type="component" value="Unassembled WGS sequence"/>
</dbReference>
<protein>
    <submittedName>
        <fullName evidence="2">TraB/GumN family protein</fullName>
    </submittedName>
</protein>
<accession>A0ABU3SWP4</accession>
<dbReference type="RefSeq" id="WP_316026041.1">
    <property type="nucleotide sequence ID" value="NZ_JAWDIO010000002.1"/>
</dbReference>